<dbReference type="PRINTS" id="PR00313">
    <property type="entry name" value="CABNDNGRPT"/>
</dbReference>
<dbReference type="PROSITE" id="PS00330">
    <property type="entry name" value="HEMOLYSIN_CALCIUM"/>
    <property type="match status" value="2"/>
</dbReference>
<dbReference type="PANTHER" id="PTHR38340:SF1">
    <property type="entry name" value="S-LAYER PROTEIN"/>
    <property type="match status" value="1"/>
</dbReference>
<dbReference type="PANTHER" id="PTHR38340">
    <property type="entry name" value="S-LAYER PROTEIN"/>
    <property type="match status" value="1"/>
</dbReference>
<dbReference type="EnsemblBacteria" id="BAG05873">
    <property type="protein sequence ID" value="BAG05873"/>
    <property type="gene ID" value="MAE_60510"/>
</dbReference>
<protein>
    <submittedName>
        <fullName evidence="4">Putative calcium binding hemolysin protein</fullName>
    </submittedName>
</protein>
<dbReference type="EMBL" id="AP009552">
    <property type="protein sequence ID" value="BAG05873.1"/>
    <property type="molecule type" value="Genomic_DNA"/>
</dbReference>
<proteinExistence type="predicted"/>
<dbReference type="STRING" id="449447.MAE_60510"/>
<dbReference type="AlphaFoldDB" id="B0JK19"/>
<dbReference type="GO" id="GO:0005576">
    <property type="term" value="C:extracellular region"/>
    <property type="evidence" value="ECO:0007669"/>
    <property type="project" value="UniProtKB-SubCell"/>
</dbReference>
<organism evidence="4 5">
    <name type="scientific">Microcystis aeruginosa (strain NIES-843 / IAM M-2473)</name>
    <dbReference type="NCBI Taxonomy" id="449447"/>
    <lineage>
        <taxon>Bacteria</taxon>
        <taxon>Bacillati</taxon>
        <taxon>Cyanobacteriota</taxon>
        <taxon>Cyanophyceae</taxon>
        <taxon>Oscillatoriophycideae</taxon>
        <taxon>Chroococcales</taxon>
        <taxon>Microcystaceae</taxon>
        <taxon>Microcystis</taxon>
    </lineage>
</organism>
<evidence type="ECO:0000313" key="5">
    <source>
        <dbReference type="Proteomes" id="UP000001510"/>
    </source>
</evidence>
<dbReference type="SUPFAM" id="SSF51120">
    <property type="entry name" value="beta-Roll"/>
    <property type="match status" value="1"/>
</dbReference>
<keyword evidence="2" id="KW-0964">Secreted</keyword>
<keyword evidence="5" id="KW-1185">Reference proteome</keyword>
<dbReference type="InterPro" id="IPR001343">
    <property type="entry name" value="Hemolysn_Ca-bd"/>
</dbReference>
<dbReference type="Gene3D" id="2.150.10.10">
    <property type="entry name" value="Serralysin-like metalloprotease, C-terminal"/>
    <property type="match status" value="1"/>
</dbReference>
<dbReference type="InterPro" id="IPR050557">
    <property type="entry name" value="RTX_toxin/Mannuronan_C5-epim"/>
</dbReference>
<reference evidence="4 5" key="1">
    <citation type="journal article" date="2007" name="DNA Res.">
        <title>Complete genomic structure of the bloom-forming toxic cyanobacterium Microcystis aeruginosa NIES-843.</title>
        <authorList>
            <person name="Kaneko T."/>
            <person name="Nakajima N."/>
            <person name="Okamoto S."/>
            <person name="Suzuki I."/>
            <person name="Tanabe Y."/>
            <person name="Tamaoki M."/>
            <person name="Nakamura Y."/>
            <person name="Kasai F."/>
            <person name="Watanabe A."/>
            <person name="Kawashima K."/>
            <person name="Kishida Y."/>
            <person name="Ono A."/>
            <person name="Shimizu Y."/>
            <person name="Takahashi C."/>
            <person name="Minami C."/>
            <person name="Fujishiro T."/>
            <person name="Kohara M."/>
            <person name="Katoh M."/>
            <person name="Nakazaki N."/>
            <person name="Nakayama S."/>
            <person name="Yamada M."/>
            <person name="Tabata S."/>
            <person name="Watanabe M.M."/>
        </authorList>
    </citation>
    <scope>NUCLEOTIDE SEQUENCE [LARGE SCALE GENOMIC DNA]</scope>
    <source>
        <strain evidence="5">NIES-843 / IAM M-247</strain>
    </source>
</reference>
<dbReference type="HOGENOM" id="CLU_1720233_0_0_3"/>
<name>B0JK19_MICAN</name>
<dbReference type="KEGG" id="mar:MAE_60510"/>
<evidence type="ECO:0000256" key="2">
    <source>
        <dbReference type="ARBA" id="ARBA00022525"/>
    </source>
</evidence>
<comment type="subcellular location">
    <subcellularLocation>
        <location evidence="1">Secreted</location>
    </subcellularLocation>
</comment>
<feature type="region of interest" description="Disordered" evidence="3">
    <location>
        <begin position="78"/>
        <end position="105"/>
    </location>
</feature>
<gene>
    <name evidence="4" type="ordered locus">MAE_60510</name>
</gene>
<accession>B0JK19</accession>
<evidence type="ECO:0000256" key="3">
    <source>
        <dbReference type="SAM" id="MobiDB-lite"/>
    </source>
</evidence>
<evidence type="ECO:0000256" key="1">
    <source>
        <dbReference type="ARBA" id="ARBA00004613"/>
    </source>
</evidence>
<dbReference type="eggNOG" id="COG2931">
    <property type="taxonomic scope" value="Bacteria"/>
</dbReference>
<evidence type="ECO:0000313" key="4">
    <source>
        <dbReference type="EMBL" id="BAG05873.1"/>
    </source>
</evidence>
<dbReference type="Proteomes" id="UP000001510">
    <property type="component" value="Chromosome"/>
</dbReference>
<feature type="region of interest" description="Disordered" evidence="3">
    <location>
        <begin position="127"/>
        <end position="152"/>
    </location>
</feature>
<dbReference type="Pfam" id="PF00353">
    <property type="entry name" value="HemolysinCabind"/>
    <property type="match status" value="2"/>
</dbReference>
<dbReference type="GO" id="GO:0005509">
    <property type="term" value="F:calcium ion binding"/>
    <property type="evidence" value="ECO:0007669"/>
    <property type="project" value="InterPro"/>
</dbReference>
<dbReference type="InterPro" id="IPR011049">
    <property type="entry name" value="Serralysin-like_metalloprot_C"/>
</dbReference>
<sequence>MTYNTTTGSGTITVGTETDTFTSIESFNGFKGTEYNDVIFGGTESESYYYYGGLNGGSGNDTISGNAGYDDIYGEDGNDVLNGGDGSDELYGGSGNDLLNGDTGDDRFTNDAGNDTINPTFRTLSVTTSQKRKGRESKYLSRGVSWRQAAGN</sequence>
<dbReference type="InterPro" id="IPR018511">
    <property type="entry name" value="Hemolysin-typ_Ca-bd_CS"/>
</dbReference>
<dbReference type="PaxDb" id="449447-MAE_60510"/>